<keyword evidence="2" id="KW-1185">Reference proteome</keyword>
<accession>A0ABY7CGD2</accession>
<gene>
    <name evidence="1" type="ORF">PtA15_4A716</name>
</gene>
<name>A0ABY7CGD2_9BASI</name>
<dbReference type="GeneID" id="77809523"/>
<protein>
    <submittedName>
        <fullName evidence="1">Uncharacterized protein</fullName>
    </submittedName>
</protein>
<evidence type="ECO:0000313" key="2">
    <source>
        <dbReference type="Proteomes" id="UP001164743"/>
    </source>
</evidence>
<reference evidence="1" key="1">
    <citation type="submission" date="2022-10" db="EMBL/GenBank/DDBJ databases">
        <title>Puccinia triticina Genome sequencing and assembly.</title>
        <authorList>
            <person name="Li C."/>
        </authorList>
    </citation>
    <scope>NUCLEOTIDE SEQUENCE</scope>
    <source>
        <strain evidence="1">Pt15</strain>
    </source>
</reference>
<dbReference type="RefSeq" id="XP_053019818.1">
    <property type="nucleotide sequence ID" value="XM_053168628.1"/>
</dbReference>
<dbReference type="Proteomes" id="UP001164743">
    <property type="component" value="Chromosome 4A"/>
</dbReference>
<evidence type="ECO:0000313" key="1">
    <source>
        <dbReference type="EMBL" id="WAQ84263.1"/>
    </source>
</evidence>
<dbReference type="EMBL" id="CP110424">
    <property type="protein sequence ID" value="WAQ84263.1"/>
    <property type="molecule type" value="Genomic_DNA"/>
</dbReference>
<sequence length="50" mass="5841">MAANQQTRVRKCSHCRSSILHQEPGNLTNFRSRRERSKEQVICKDIAGWL</sequence>
<organism evidence="1 2">
    <name type="scientific">Puccinia triticina</name>
    <dbReference type="NCBI Taxonomy" id="208348"/>
    <lineage>
        <taxon>Eukaryota</taxon>
        <taxon>Fungi</taxon>
        <taxon>Dikarya</taxon>
        <taxon>Basidiomycota</taxon>
        <taxon>Pucciniomycotina</taxon>
        <taxon>Pucciniomycetes</taxon>
        <taxon>Pucciniales</taxon>
        <taxon>Pucciniaceae</taxon>
        <taxon>Puccinia</taxon>
    </lineage>
</organism>
<proteinExistence type="predicted"/>